<proteinExistence type="predicted"/>
<evidence type="ECO:0000313" key="3">
    <source>
        <dbReference type="Proteomes" id="UP000000377"/>
    </source>
</evidence>
<organism evidence="2 3">
    <name type="scientific">Streptomyces bingchenggensis (strain BCW-1)</name>
    <dbReference type="NCBI Taxonomy" id="749414"/>
    <lineage>
        <taxon>Bacteria</taxon>
        <taxon>Bacillati</taxon>
        <taxon>Actinomycetota</taxon>
        <taxon>Actinomycetes</taxon>
        <taxon>Kitasatosporales</taxon>
        <taxon>Streptomycetaceae</taxon>
        <taxon>Streptomyces</taxon>
    </lineage>
</organism>
<keyword evidence="3" id="KW-1185">Reference proteome</keyword>
<feature type="region of interest" description="Disordered" evidence="1">
    <location>
        <begin position="1"/>
        <end position="38"/>
    </location>
</feature>
<reference evidence="2 3" key="1">
    <citation type="journal article" date="2010" name="J. Bacteriol.">
        <title>Genome sequence of the milbemycin-producing bacterium Streptomyces bingchenggensis.</title>
        <authorList>
            <person name="Wang X.J."/>
            <person name="Yan Y.J."/>
            <person name="Zhang B."/>
            <person name="An J."/>
            <person name="Wang J.J."/>
            <person name="Tian J."/>
            <person name="Jiang L."/>
            <person name="Chen Y.H."/>
            <person name="Huang S.X."/>
            <person name="Yin M."/>
            <person name="Zhang J."/>
            <person name="Gao A.L."/>
            <person name="Liu C.X."/>
            <person name="Zhu Z.X."/>
            <person name="Xiang W.S."/>
        </authorList>
    </citation>
    <scope>NUCLEOTIDE SEQUENCE [LARGE SCALE GENOMIC DNA]</scope>
    <source>
        <strain evidence="2 3">BCW-1</strain>
    </source>
</reference>
<dbReference type="EMBL" id="CP002047">
    <property type="protein sequence ID" value="ADI05382.1"/>
    <property type="molecule type" value="Genomic_DNA"/>
</dbReference>
<accession>D7BV03</accession>
<dbReference type="HOGENOM" id="CLU_3333348_0_0_11"/>
<evidence type="ECO:0000313" key="2">
    <source>
        <dbReference type="EMBL" id="ADI05382.1"/>
    </source>
</evidence>
<name>D7BV03_STRBB</name>
<gene>
    <name evidence="2" type="ordered locus">SBI_02261</name>
</gene>
<dbReference type="Proteomes" id="UP000000377">
    <property type="component" value="Chromosome"/>
</dbReference>
<feature type="compositionally biased region" description="Basic and acidic residues" evidence="1">
    <location>
        <begin position="21"/>
        <end position="30"/>
    </location>
</feature>
<dbReference type="PATRIC" id="fig|749414.3.peg.2336"/>
<dbReference type="AlphaFoldDB" id="D7BV03"/>
<feature type="compositionally biased region" description="Basic and acidic residues" evidence="1">
    <location>
        <begin position="1"/>
        <end position="12"/>
    </location>
</feature>
<dbReference type="KEGG" id="sbh:SBI_02261"/>
<evidence type="ECO:0000256" key="1">
    <source>
        <dbReference type="SAM" id="MobiDB-lite"/>
    </source>
</evidence>
<protein>
    <submittedName>
        <fullName evidence="2">Uncharacterized protein</fullName>
    </submittedName>
</protein>
<sequence>MLAETPRSDAGRDGGALRLDGSAREQKTTVRPEASTAG</sequence>